<reference evidence="18" key="2">
    <citation type="submission" date="2009-11" db="EMBL/GenBank/DDBJ databases">
        <title>The Genome Sequence of Allomyces macrogynus strain ATCC 38327.</title>
        <authorList>
            <consortium name="The Broad Institute Genome Sequencing Platform"/>
            <person name="Russ C."/>
            <person name="Cuomo C."/>
            <person name="Shea T."/>
            <person name="Young S.K."/>
            <person name="Zeng Q."/>
            <person name="Koehrsen M."/>
            <person name="Haas B."/>
            <person name="Borodovsky M."/>
            <person name="Guigo R."/>
            <person name="Alvarado L."/>
            <person name="Berlin A."/>
            <person name="Borenstein D."/>
            <person name="Chen Z."/>
            <person name="Engels R."/>
            <person name="Freedman E."/>
            <person name="Gellesch M."/>
            <person name="Goldberg J."/>
            <person name="Griggs A."/>
            <person name="Gujja S."/>
            <person name="Heiman D."/>
            <person name="Hepburn T."/>
            <person name="Howarth C."/>
            <person name="Jen D."/>
            <person name="Larson L."/>
            <person name="Lewis B."/>
            <person name="Mehta T."/>
            <person name="Park D."/>
            <person name="Pearson M."/>
            <person name="Roberts A."/>
            <person name="Saif S."/>
            <person name="Shenoy N."/>
            <person name="Sisk P."/>
            <person name="Stolte C."/>
            <person name="Sykes S."/>
            <person name="Walk T."/>
            <person name="White J."/>
            <person name="Yandava C."/>
            <person name="Burger G."/>
            <person name="Gray M.W."/>
            <person name="Holland P.W.H."/>
            <person name="King N."/>
            <person name="Lang F.B.F."/>
            <person name="Roger A.J."/>
            <person name="Ruiz-Trillo I."/>
            <person name="Lander E."/>
            <person name="Nusbaum C."/>
        </authorList>
    </citation>
    <scope>NUCLEOTIDE SEQUENCE [LARGE SCALE GENOMIC DNA]</scope>
    <source>
        <strain evidence="18">ATCC 38327</strain>
    </source>
</reference>
<dbReference type="OMA" id="GMCSIEH"/>
<dbReference type="PANTHER" id="PTHR10027:SF10">
    <property type="entry name" value="SLOWPOKE 2, ISOFORM D"/>
    <property type="match status" value="1"/>
</dbReference>
<name>A0A0L0TBN7_ALLM3</name>
<evidence type="ECO:0000313" key="18">
    <source>
        <dbReference type="Proteomes" id="UP000054350"/>
    </source>
</evidence>
<evidence type="ECO:0000256" key="10">
    <source>
        <dbReference type="ARBA" id="ARBA00023303"/>
    </source>
</evidence>
<dbReference type="GO" id="GO:0016020">
    <property type="term" value="C:membrane"/>
    <property type="evidence" value="ECO:0007669"/>
    <property type="project" value="UniProtKB-SubCell"/>
</dbReference>
<organism evidence="17 18">
    <name type="scientific">Allomyces macrogynus (strain ATCC 38327)</name>
    <name type="common">Allomyces javanicus var. macrogynus</name>
    <dbReference type="NCBI Taxonomy" id="578462"/>
    <lineage>
        <taxon>Eukaryota</taxon>
        <taxon>Fungi</taxon>
        <taxon>Fungi incertae sedis</taxon>
        <taxon>Blastocladiomycota</taxon>
        <taxon>Blastocladiomycetes</taxon>
        <taxon>Blastocladiales</taxon>
        <taxon>Blastocladiaceae</taxon>
        <taxon>Allomyces</taxon>
    </lineage>
</organism>
<keyword evidence="2" id="KW-0813">Transport</keyword>
<evidence type="ECO:0000256" key="13">
    <source>
        <dbReference type="SAM" id="Phobius"/>
    </source>
</evidence>
<feature type="domain" description="RCK N-terminal" evidence="16">
    <location>
        <begin position="909"/>
        <end position="996"/>
    </location>
</feature>
<dbReference type="eggNOG" id="KOG3193">
    <property type="taxonomic scope" value="Eukaryota"/>
</dbReference>
<evidence type="ECO:0008006" key="19">
    <source>
        <dbReference type="Google" id="ProtNLM"/>
    </source>
</evidence>
<feature type="transmembrane region" description="Helical" evidence="13">
    <location>
        <begin position="447"/>
        <end position="470"/>
    </location>
</feature>
<dbReference type="VEuPathDB" id="FungiDB:AMAG_16628"/>
<comment type="catalytic activity">
    <reaction evidence="11">
        <text>K(+)(in) = K(+)(out)</text>
        <dbReference type="Rhea" id="RHEA:29463"/>
        <dbReference type="ChEBI" id="CHEBI:29103"/>
    </reaction>
</comment>
<gene>
    <name evidence="17" type="ORF">AMAG_16628</name>
</gene>
<keyword evidence="9 13" id="KW-0472">Membrane</keyword>
<evidence type="ECO:0000256" key="8">
    <source>
        <dbReference type="ARBA" id="ARBA00023065"/>
    </source>
</evidence>
<feature type="compositionally biased region" description="Basic and acidic residues" evidence="12">
    <location>
        <begin position="161"/>
        <end position="172"/>
    </location>
</feature>
<feature type="domain" description="RCK N-terminal" evidence="16">
    <location>
        <begin position="546"/>
        <end position="660"/>
    </location>
</feature>
<keyword evidence="18" id="KW-1185">Reference proteome</keyword>
<keyword evidence="5" id="KW-0631">Potassium channel</keyword>
<dbReference type="EMBL" id="GG745377">
    <property type="protein sequence ID" value="KNE72136.1"/>
    <property type="molecule type" value="Genomic_DNA"/>
</dbReference>
<dbReference type="Proteomes" id="UP000054350">
    <property type="component" value="Unassembled WGS sequence"/>
</dbReference>
<reference evidence="17 18" key="1">
    <citation type="submission" date="2009-11" db="EMBL/GenBank/DDBJ databases">
        <title>Annotation of Allomyces macrogynus ATCC 38327.</title>
        <authorList>
            <consortium name="The Broad Institute Genome Sequencing Platform"/>
            <person name="Russ C."/>
            <person name="Cuomo C."/>
            <person name="Burger G."/>
            <person name="Gray M.W."/>
            <person name="Holland P.W.H."/>
            <person name="King N."/>
            <person name="Lang F.B.F."/>
            <person name="Roger A.J."/>
            <person name="Ruiz-Trillo I."/>
            <person name="Young S.K."/>
            <person name="Zeng Q."/>
            <person name="Gargeya S."/>
            <person name="Fitzgerald M."/>
            <person name="Haas B."/>
            <person name="Abouelleil A."/>
            <person name="Alvarado L."/>
            <person name="Arachchi H.M."/>
            <person name="Berlin A."/>
            <person name="Chapman S.B."/>
            <person name="Gearin G."/>
            <person name="Goldberg J."/>
            <person name="Griggs A."/>
            <person name="Gujja S."/>
            <person name="Hansen M."/>
            <person name="Heiman D."/>
            <person name="Howarth C."/>
            <person name="Larimer J."/>
            <person name="Lui A."/>
            <person name="MacDonald P.J.P."/>
            <person name="McCowen C."/>
            <person name="Montmayeur A."/>
            <person name="Murphy C."/>
            <person name="Neiman D."/>
            <person name="Pearson M."/>
            <person name="Priest M."/>
            <person name="Roberts A."/>
            <person name="Saif S."/>
            <person name="Shea T."/>
            <person name="Sisk P."/>
            <person name="Stolte C."/>
            <person name="Sykes S."/>
            <person name="Wortman J."/>
            <person name="Nusbaum C."/>
            <person name="Birren B."/>
        </authorList>
    </citation>
    <scope>NUCLEOTIDE SEQUENCE [LARGE SCALE GENOMIC DNA]</scope>
    <source>
        <strain evidence="17 18">ATCC 38327</strain>
    </source>
</reference>
<dbReference type="InterPro" id="IPR003929">
    <property type="entry name" value="K_chnl_BK_asu"/>
</dbReference>
<dbReference type="Gene3D" id="3.40.50.720">
    <property type="entry name" value="NAD(P)-binding Rossmann-like Domain"/>
    <property type="match status" value="1"/>
</dbReference>
<feature type="transmembrane region" description="Helical" evidence="13">
    <location>
        <begin position="278"/>
        <end position="296"/>
    </location>
</feature>
<feature type="region of interest" description="Disordered" evidence="12">
    <location>
        <begin position="1189"/>
        <end position="1221"/>
    </location>
</feature>
<keyword evidence="8" id="KW-0406">Ion transport</keyword>
<keyword evidence="7 13" id="KW-1133">Transmembrane helix</keyword>
<dbReference type="InterPro" id="IPR003148">
    <property type="entry name" value="RCK_N"/>
</dbReference>
<dbReference type="InterPro" id="IPR047871">
    <property type="entry name" value="K_chnl_Slo-like"/>
</dbReference>
<evidence type="ECO:0000259" key="16">
    <source>
        <dbReference type="Pfam" id="PF22614"/>
    </source>
</evidence>
<evidence type="ECO:0000256" key="5">
    <source>
        <dbReference type="ARBA" id="ARBA00022826"/>
    </source>
</evidence>
<evidence type="ECO:0000256" key="7">
    <source>
        <dbReference type="ARBA" id="ARBA00022989"/>
    </source>
</evidence>
<evidence type="ECO:0000256" key="1">
    <source>
        <dbReference type="ARBA" id="ARBA00004141"/>
    </source>
</evidence>
<keyword evidence="4 13" id="KW-0812">Transmembrane</keyword>
<feature type="region of interest" description="Disordered" evidence="12">
    <location>
        <begin position="1"/>
        <end position="102"/>
    </location>
</feature>
<evidence type="ECO:0000256" key="4">
    <source>
        <dbReference type="ARBA" id="ARBA00022692"/>
    </source>
</evidence>
<dbReference type="Gene3D" id="1.10.287.70">
    <property type="match status" value="1"/>
</dbReference>
<dbReference type="Pfam" id="PF22614">
    <property type="entry name" value="Slo-like_RCK"/>
    <property type="match status" value="2"/>
</dbReference>
<evidence type="ECO:0000256" key="11">
    <source>
        <dbReference type="ARBA" id="ARBA00034430"/>
    </source>
</evidence>
<keyword evidence="3" id="KW-0633">Potassium transport</keyword>
<sequence length="1389" mass="154471">MDPPSPPPPPPADRVRARRPGPAQAANATSPAATGVSTTRAMTPPVRTARFTDDIEPITSSSDGADDGFFAHVRRHQSGRHARDSPDHRHRRSVPAPASLDLINDVDAEDSVDSATSLRRQAWFFGRTAESTPELPRHLHGLPNRPHYDRRRLANMHRARHRDDSVSDHGSDSDDDQSSYSDYGTASDHSAPWLAQPLKALAGAAIRSPKERHDRAAMKDLGLSSEFQDMVSAYRQRWHRPWSTAQKERSFGSLSLQSINPARYIYERRRRKDRQGSLNNVWAHIHALFLALRLLLRSKPLRAFAIMLNLVTDAAHIVLYLVEMAAIYPLLGDVPMAGFEPPWLFIPRPEPIWIICYVFSIINLVAFISRISLSQDRYRTLMTLETAVDLLTTIPFLIAKLIENGRMLYVPYFLRSIPFISRVRRFMHIRLELSDTIEQVDAIQGKLVNVIATIVTIIYTTMCAFQYTQVMFDDQALTVIDSLYLTIVTLSTVGFGDITPKSWQGRVVVIVAIAFAFVSVPGMVSSALEAWRAKRDGGGSYVKHTKNQHVVFIGRFDDPGLVTSLLQALFHNEGSKPLQVVFLSRRSPSPAVKALITAPVFHSRVFYIQGSALNPADLGRAKITTADAVFFISNNTTREDERNVLRVWSVVRYAPLTHLYIYTHRPEFERYHMVHATAVVCADEMKQSLLGANCIHRGVATMMINLVSTMSPEDHYDQPWMAQYGDGLGHEIYSMEVPEVFQGKRFHHVAAYMFLEFQIIAIAVRIPILHRSNEFETEDYHVILNPGSEYVLRGNEDIVCIAQGLHEINLVLAMTKEQFDMSLQNHPPIFSTTASKGLPSHFTLRRQPSESSGSSTSNPPIMPPLPSTPYIIGQPDTPFSDNRKIALCHLLRRAPKRVDDVRVEDGMHLSGHMVVITASWHLSRFLCTVRGAHIPAEDLRPILFLSTTLPSADEFRFLAPFPLVYFMVANPRRRKDLQRANVTAADRVVILPDAESLPVPGDDAVGDDFVDLGPILTRHLVAHVAARTTANSSLHESIMTSTVPGVRRGHMYTMVELNDANAIKYLDPSADVTGVGGTHHYHLHPLQAAPWVDDGSERAPARVDSPLQDGTHEGETVVSIGLVADVARSSMSVDVMGSTTTAQTRAVATLQRDTRRRLRRRIATQDSVGGAVPGSSGFAMPTIDSAWSTAPRVDEPGVGTKPTSPTSPTPSRRRRTRSNAIPPRWQMFYTPQFASGEAFCPNLLDTILVSHYYNPVVLDIVKLFAGIRTRTHLRLDRELRLQPSFLYTIDVPPEYVGRPFKDLFADLCIEYGVVTVGLYRAPSAKLGNDASFVYTAPHPEVVLNASDVMYVLSKVWSSENSVRVPSSMGTAGDVKGDDGLMAAATNQAA</sequence>
<evidence type="ECO:0000256" key="3">
    <source>
        <dbReference type="ARBA" id="ARBA00022538"/>
    </source>
</evidence>
<evidence type="ECO:0000256" key="6">
    <source>
        <dbReference type="ARBA" id="ARBA00022958"/>
    </source>
</evidence>
<protein>
    <recommendedName>
        <fullName evidence="19">Calcium-activated potassium channel BK alpha subunit domain-containing protein</fullName>
    </recommendedName>
</protein>
<feature type="region of interest" description="Disordered" evidence="12">
    <location>
        <begin position="834"/>
        <end position="865"/>
    </location>
</feature>
<feature type="compositionally biased region" description="Low complexity" evidence="12">
    <location>
        <begin position="20"/>
        <end position="34"/>
    </location>
</feature>
<dbReference type="SUPFAM" id="SSF81324">
    <property type="entry name" value="Voltage-gated potassium channels"/>
    <property type="match status" value="1"/>
</dbReference>
<feature type="transmembrane region" description="Helical" evidence="13">
    <location>
        <begin position="507"/>
        <end position="528"/>
    </location>
</feature>
<dbReference type="OrthoDB" id="297496at2759"/>
<evidence type="ECO:0000313" key="17">
    <source>
        <dbReference type="EMBL" id="KNE72136.1"/>
    </source>
</evidence>
<feature type="compositionally biased region" description="Pro residues" evidence="12">
    <location>
        <begin position="1"/>
        <end position="12"/>
    </location>
</feature>
<keyword evidence="10" id="KW-0407">Ion channel</keyword>
<evidence type="ECO:0000256" key="2">
    <source>
        <dbReference type="ARBA" id="ARBA00022448"/>
    </source>
</evidence>
<evidence type="ECO:0000256" key="12">
    <source>
        <dbReference type="SAM" id="MobiDB-lite"/>
    </source>
</evidence>
<dbReference type="Pfam" id="PF07885">
    <property type="entry name" value="Ion_trans_2"/>
    <property type="match status" value="1"/>
</dbReference>
<proteinExistence type="predicted"/>
<feature type="region of interest" description="Disordered" evidence="12">
    <location>
        <begin position="158"/>
        <end position="187"/>
    </location>
</feature>
<dbReference type="InterPro" id="IPR013099">
    <property type="entry name" value="K_chnl_dom"/>
</dbReference>
<feature type="transmembrane region" description="Helical" evidence="13">
    <location>
        <begin position="351"/>
        <end position="369"/>
    </location>
</feature>
<evidence type="ECO:0000256" key="9">
    <source>
        <dbReference type="ARBA" id="ARBA00023136"/>
    </source>
</evidence>
<comment type="subcellular location">
    <subcellularLocation>
        <location evidence="1">Membrane</location>
        <topology evidence="1">Multi-pass membrane protein</topology>
    </subcellularLocation>
</comment>
<evidence type="ECO:0000259" key="15">
    <source>
        <dbReference type="Pfam" id="PF07885"/>
    </source>
</evidence>
<feature type="domain" description="Potassium channel" evidence="15">
    <location>
        <begin position="457"/>
        <end position="522"/>
    </location>
</feature>
<evidence type="ECO:0000259" key="14">
    <source>
        <dbReference type="Pfam" id="PF03493"/>
    </source>
</evidence>
<dbReference type="Pfam" id="PF03493">
    <property type="entry name" value="BK_channel_a"/>
    <property type="match status" value="1"/>
</dbReference>
<accession>A0A0L0TBN7</accession>
<keyword evidence="6" id="KW-0630">Potassium</keyword>
<dbReference type="GO" id="GO:0005267">
    <property type="term" value="F:potassium channel activity"/>
    <property type="evidence" value="ECO:0007669"/>
    <property type="project" value="UniProtKB-KW"/>
</dbReference>
<feature type="transmembrane region" description="Helical" evidence="13">
    <location>
        <begin position="476"/>
        <end position="495"/>
    </location>
</feature>
<dbReference type="PANTHER" id="PTHR10027">
    <property type="entry name" value="CALCIUM-ACTIVATED POTASSIUM CHANNEL ALPHA CHAIN"/>
    <property type="match status" value="1"/>
</dbReference>
<feature type="transmembrane region" description="Helical" evidence="13">
    <location>
        <begin position="308"/>
        <end position="331"/>
    </location>
</feature>
<feature type="domain" description="Calcium-activated potassium channel BK alpha subunit" evidence="14">
    <location>
        <begin position="678"/>
        <end position="764"/>
    </location>
</feature>